<dbReference type="PROSITE" id="PS51722">
    <property type="entry name" value="G_TR_2"/>
    <property type="match status" value="1"/>
</dbReference>
<dbReference type="GO" id="GO:0005525">
    <property type="term" value="F:GTP binding"/>
    <property type="evidence" value="ECO:0007669"/>
    <property type="project" value="UniProtKB-KW"/>
</dbReference>
<dbReference type="InterPro" id="IPR000795">
    <property type="entry name" value="T_Tr_GTP-bd_dom"/>
</dbReference>
<dbReference type="Proteomes" id="UP000722050">
    <property type="component" value="Unassembled WGS sequence"/>
</dbReference>
<dbReference type="Gene3D" id="3.40.50.300">
    <property type="entry name" value="P-loop containing nucleotide triphosphate hydrolases"/>
    <property type="match status" value="1"/>
</dbReference>
<comment type="caution">
    <text evidence="6">The sequence shown here is derived from an EMBL/GenBank/DDBJ whole genome shotgun (WGS) entry which is preliminary data.</text>
</comment>
<dbReference type="InterPro" id="IPR031157">
    <property type="entry name" value="G_TR_CS"/>
</dbReference>
<dbReference type="SUPFAM" id="SSF52540">
    <property type="entry name" value="P-loop containing nucleoside triphosphate hydrolases"/>
    <property type="match status" value="1"/>
</dbReference>
<evidence type="ECO:0000256" key="2">
    <source>
        <dbReference type="ARBA" id="ARBA00022490"/>
    </source>
</evidence>
<dbReference type="NCBIfam" id="TIGR00231">
    <property type="entry name" value="small_GTP"/>
    <property type="match status" value="1"/>
</dbReference>
<evidence type="ECO:0000313" key="7">
    <source>
        <dbReference type="Proteomes" id="UP000722050"/>
    </source>
</evidence>
<dbReference type="PANTHER" id="PTHR43556:SF2">
    <property type="entry name" value="PEPTIDE CHAIN RELEASE FACTOR RF3"/>
    <property type="match status" value="1"/>
</dbReference>
<keyword evidence="3" id="KW-0547">Nucleotide-binding</keyword>
<dbReference type="GO" id="GO:0016150">
    <property type="term" value="F:translation release factor activity, codon nonspecific"/>
    <property type="evidence" value="ECO:0007669"/>
    <property type="project" value="TreeGrafter"/>
</dbReference>
<evidence type="ECO:0000313" key="6">
    <source>
        <dbReference type="EMBL" id="MBF1351959.1"/>
    </source>
</evidence>
<gene>
    <name evidence="6" type="ORF">HXM71_02415</name>
</gene>
<dbReference type="EMBL" id="JABZQH010000053">
    <property type="protein sequence ID" value="MBF1351959.1"/>
    <property type="molecule type" value="Genomic_DNA"/>
</dbReference>
<organism evidence="6 7">
    <name type="scientific">Mogibacterium diversum</name>
    <dbReference type="NCBI Taxonomy" id="114527"/>
    <lineage>
        <taxon>Bacteria</taxon>
        <taxon>Bacillati</taxon>
        <taxon>Bacillota</taxon>
        <taxon>Clostridia</taxon>
        <taxon>Peptostreptococcales</taxon>
        <taxon>Anaerovoracaceae</taxon>
        <taxon>Mogibacterium</taxon>
    </lineage>
</organism>
<dbReference type="GO" id="GO:0003924">
    <property type="term" value="F:GTPase activity"/>
    <property type="evidence" value="ECO:0007669"/>
    <property type="project" value="InterPro"/>
</dbReference>
<dbReference type="AlphaFoldDB" id="A0A930ED99"/>
<keyword evidence="4" id="KW-0342">GTP-binding</keyword>
<reference evidence="6" key="1">
    <citation type="submission" date="2020-04" db="EMBL/GenBank/DDBJ databases">
        <title>Deep metagenomics examines the oral microbiome during advanced dental caries in children, revealing novel taxa and co-occurrences with host molecules.</title>
        <authorList>
            <person name="Baker J.L."/>
            <person name="Morton J.T."/>
            <person name="Dinis M."/>
            <person name="Alvarez R."/>
            <person name="Tran N.C."/>
            <person name="Knight R."/>
            <person name="Edlund A."/>
        </authorList>
    </citation>
    <scope>NUCLEOTIDE SEQUENCE</scope>
    <source>
        <strain evidence="6">JCVI_24_bin.8</strain>
    </source>
</reference>
<evidence type="ECO:0000256" key="3">
    <source>
        <dbReference type="ARBA" id="ARBA00022741"/>
    </source>
</evidence>
<protein>
    <submittedName>
        <fullName evidence="6">GTP-binding protein</fullName>
    </submittedName>
</protein>
<feature type="domain" description="Tr-type G" evidence="5">
    <location>
        <begin position="2"/>
        <end position="193"/>
    </location>
</feature>
<dbReference type="InterPro" id="IPR004548">
    <property type="entry name" value="PrfC"/>
</dbReference>
<proteinExistence type="inferred from homology"/>
<accession>A0A930ED99</accession>
<comment type="similarity">
    <text evidence="1">Belongs to the TRAFAC class translation factor GTPase superfamily. Classic translation factor GTPase family. PrfC subfamily.</text>
</comment>
<dbReference type="PRINTS" id="PR00315">
    <property type="entry name" value="ELONGATNFCT"/>
</dbReference>
<evidence type="ECO:0000259" key="5">
    <source>
        <dbReference type="PROSITE" id="PS51722"/>
    </source>
</evidence>
<name>A0A930ED99_9FIRM</name>
<dbReference type="InterPro" id="IPR027417">
    <property type="entry name" value="P-loop_NTPase"/>
</dbReference>
<dbReference type="Pfam" id="PF00009">
    <property type="entry name" value="GTP_EFTU"/>
    <property type="match status" value="1"/>
</dbReference>
<dbReference type="PROSITE" id="PS00301">
    <property type="entry name" value="G_TR_1"/>
    <property type="match status" value="1"/>
</dbReference>
<keyword evidence="2" id="KW-0963">Cytoplasm</keyword>
<sequence>MSKQLTLGILAHVDAGKTTLSEAMLYTAGTIRKLGRVDNGDSFFDNYEVEKNRGITVFSKQARLNWNDSQITILDTPGHDDFSAEMERVLDVIDYALLVVSGVDGPQSHTETVWRLLRTRKIPTFVFINKMDLAIADRHEQISRIKGRLGEGFVDFSVGNNDEDFIDGVTFYSPELAEDFLNNLKLSEEGVRR</sequence>
<dbReference type="GO" id="GO:0005829">
    <property type="term" value="C:cytosol"/>
    <property type="evidence" value="ECO:0007669"/>
    <property type="project" value="TreeGrafter"/>
</dbReference>
<evidence type="ECO:0000256" key="1">
    <source>
        <dbReference type="ARBA" id="ARBA00009978"/>
    </source>
</evidence>
<feature type="non-terminal residue" evidence="6">
    <location>
        <position position="193"/>
    </location>
</feature>
<dbReference type="InterPro" id="IPR005225">
    <property type="entry name" value="Small_GTP-bd"/>
</dbReference>
<dbReference type="PANTHER" id="PTHR43556">
    <property type="entry name" value="PEPTIDE CHAIN RELEASE FACTOR RF3"/>
    <property type="match status" value="1"/>
</dbReference>
<evidence type="ECO:0000256" key="4">
    <source>
        <dbReference type="ARBA" id="ARBA00023134"/>
    </source>
</evidence>